<accession>A0AAV3XI47</accession>
<dbReference type="Proteomes" id="UP001050975">
    <property type="component" value="Unassembled WGS sequence"/>
</dbReference>
<reference evidence="1" key="1">
    <citation type="submission" date="2019-10" db="EMBL/GenBank/DDBJ databases">
        <title>Draft genome sequece of Microseira wollei NIES-4236.</title>
        <authorList>
            <person name="Yamaguchi H."/>
            <person name="Suzuki S."/>
            <person name="Kawachi M."/>
        </authorList>
    </citation>
    <scope>NUCLEOTIDE SEQUENCE</scope>
    <source>
        <strain evidence="1">NIES-4236</strain>
    </source>
</reference>
<proteinExistence type="predicted"/>
<gene>
    <name evidence="1" type="ORF">MiSe_60450</name>
</gene>
<evidence type="ECO:0000313" key="1">
    <source>
        <dbReference type="EMBL" id="GET41233.1"/>
    </source>
</evidence>
<dbReference type="RefSeq" id="WP_226587452.1">
    <property type="nucleotide sequence ID" value="NZ_BLAY01000114.1"/>
</dbReference>
<keyword evidence="2" id="KW-1185">Reference proteome</keyword>
<comment type="caution">
    <text evidence="1">The sequence shown here is derived from an EMBL/GenBank/DDBJ whole genome shotgun (WGS) entry which is preliminary data.</text>
</comment>
<evidence type="ECO:0000313" key="2">
    <source>
        <dbReference type="Proteomes" id="UP001050975"/>
    </source>
</evidence>
<dbReference type="AlphaFoldDB" id="A0AAV3XI47"/>
<sequence>MQLQAYDVSILTNDIVSLVKSTSAKKNYLFEQAINSIDERYADEVISTCLEKLLKVDDSLQQVFINKIFAHPNRKLKKVLVQVLMRKLNQLAA</sequence>
<organism evidence="1 2">
    <name type="scientific">Microseira wollei NIES-4236</name>
    <dbReference type="NCBI Taxonomy" id="2530354"/>
    <lineage>
        <taxon>Bacteria</taxon>
        <taxon>Bacillati</taxon>
        <taxon>Cyanobacteriota</taxon>
        <taxon>Cyanophyceae</taxon>
        <taxon>Oscillatoriophycideae</taxon>
        <taxon>Aerosakkonematales</taxon>
        <taxon>Aerosakkonemataceae</taxon>
        <taxon>Microseira</taxon>
    </lineage>
</organism>
<name>A0AAV3XI47_9CYAN</name>
<dbReference type="EMBL" id="BLAY01000114">
    <property type="protein sequence ID" value="GET41233.1"/>
    <property type="molecule type" value="Genomic_DNA"/>
</dbReference>
<protein>
    <submittedName>
        <fullName evidence="1">Uncharacterized protein</fullName>
    </submittedName>
</protein>